<evidence type="ECO:0000259" key="1">
    <source>
        <dbReference type="Pfam" id="PF01073"/>
    </source>
</evidence>
<dbReference type="InterPro" id="IPR036291">
    <property type="entry name" value="NAD(P)-bd_dom_sf"/>
</dbReference>
<dbReference type="EMBL" id="UINC01150036">
    <property type="protein sequence ID" value="SVD42873.1"/>
    <property type="molecule type" value="Genomic_DNA"/>
</dbReference>
<name>A0A382V8N7_9ZZZZ</name>
<feature type="non-terminal residue" evidence="2">
    <location>
        <position position="99"/>
    </location>
</feature>
<dbReference type="PANTHER" id="PTHR43000">
    <property type="entry name" value="DTDP-D-GLUCOSE 4,6-DEHYDRATASE-RELATED"/>
    <property type="match status" value="1"/>
</dbReference>
<dbReference type="SUPFAM" id="SSF51735">
    <property type="entry name" value="NAD(P)-binding Rossmann-fold domains"/>
    <property type="match status" value="1"/>
</dbReference>
<reference evidence="2" key="1">
    <citation type="submission" date="2018-05" db="EMBL/GenBank/DDBJ databases">
        <authorList>
            <person name="Lanie J.A."/>
            <person name="Ng W.-L."/>
            <person name="Kazmierczak K.M."/>
            <person name="Andrzejewski T.M."/>
            <person name="Davidsen T.M."/>
            <person name="Wayne K.J."/>
            <person name="Tettelin H."/>
            <person name="Glass J.I."/>
            <person name="Rusch D."/>
            <person name="Podicherti R."/>
            <person name="Tsui H.-C.T."/>
            <person name="Winkler M.E."/>
        </authorList>
    </citation>
    <scope>NUCLEOTIDE SEQUENCE</scope>
</reference>
<dbReference type="GO" id="GO:0006694">
    <property type="term" value="P:steroid biosynthetic process"/>
    <property type="evidence" value="ECO:0007669"/>
    <property type="project" value="InterPro"/>
</dbReference>
<dbReference type="GO" id="GO:0016616">
    <property type="term" value="F:oxidoreductase activity, acting on the CH-OH group of donors, NAD or NADP as acceptor"/>
    <property type="evidence" value="ECO:0007669"/>
    <property type="project" value="InterPro"/>
</dbReference>
<gene>
    <name evidence="2" type="ORF">METZ01_LOCUS395727</name>
</gene>
<protein>
    <recommendedName>
        <fullName evidence="1">3-beta hydroxysteroid dehydrogenase/isomerase domain-containing protein</fullName>
    </recommendedName>
</protein>
<proteinExistence type="predicted"/>
<evidence type="ECO:0000313" key="2">
    <source>
        <dbReference type="EMBL" id="SVD42873.1"/>
    </source>
</evidence>
<accession>A0A382V8N7</accession>
<dbReference type="InterPro" id="IPR002225">
    <property type="entry name" value="3Beta_OHSteriod_DH/Estase"/>
</dbReference>
<feature type="non-terminal residue" evidence="2">
    <location>
        <position position="1"/>
    </location>
</feature>
<sequence length="99" mass="10884">VKIVVTGAIGHIGSYVVRDLGIQFPKAEIAMIDNMMTQRYPSLFNLPTLGNYHFIEGDVNSIDLKSVFSGTNVVIHLAAITDAAGSFDRPEELENNNYQ</sequence>
<feature type="domain" description="3-beta hydroxysteroid dehydrogenase/isomerase" evidence="1">
    <location>
        <begin position="4"/>
        <end position="89"/>
    </location>
</feature>
<organism evidence="2">
    <name type="scientific">marine metagenome</name>
    <dbReference type="NCBI Taxonomy" id="408172"/>
    <lineage>
        <taxon>unclassified sequences</taxon>
        <taxon>metagenomes</taxon>
        <taxon>ecological metagenomes</taxon>
    </lineage>
</organism>
<dbReference type="Pfam" id="PF01073">
    <property type="entry name" value="3Beta_HSD"/>
    <property type="match status" value="1"/>
</dbReference>
<dbReference type="AlphaFoldDB" id="A0A382V8N7"/>
<dbReference type="Gene3D" id="3.40.50.720">
    <property type="entry name" value="NAD(P)-binding Rossmann-like Domain"/>
    <property type="match status" value="1"/>
</dbReference>